<comment type="similarity">
    <text evidence="1">Belongs to the Gfa family.</text>
</comment>
<evidence type="ECO:0000313" key="7">
    <source>
        <dbReference type="Proteomes" id="UP000758603"/>
    </source>
</evidence>
<dbReference type="Proteomes" id="UP000758603">
    <property type="component" value="Unassembled WGS sequence"/>
</dbReference>
<dbReference type="GeneID" id="70124854"/>
<evidence type="ECO:0000256" key="4">
    <source>
        <dbReference type="ARBA" id="ARBA00023239"/>
    </source>
</evidence>
<sequence length="153" mass="16501">MATSTTQRTGSCLCGAIQLKIAGEPLFTNLCHCISCQKSTGTILASVAAFKPEQLEYTVTPPDVLKTYVDGSPLSGSTLERSFCSICGSRVRNEATRRKGVMAVVPTGIIDGDKAGLKPRFEFFCKNREEWVAKVEGSREFVLSAQTMADLGL</sequence>
<keyword evidence="7" id="KW-1185">Reference proteome</keyword>
<evidence type="ECO:0000313" key="6">
    <source>
        <dbReference type="EMBL" id="KAH6654572.1"/>
    </source>
</evidence>
<dbReference type="InterPro" id="IPR006913">
    <property type="entry name" value="CENP-V/GFA"/>
</dbReference>
<feature type="domain" description="CENP-V/GFA" evidence="5">
    <location>
        <begin position="8"/>
        <end position="132"/>
    </location>
</feature>
<reference evidence="6" key="1">
    <citation type="journal article" date="2021" name="Nat. Commun.">
        <title>Genetic determinants of endophytism in the Arabidopsis root mycobiome.</title>
        <authorList>
            <person name="Mesny F."/>
            <person name="Miyauchi S."/>
            <person name="Thiergart T."/>
            <person name="Pickel B."/>
            <person name="Atanasova L."/>
            <person name="Karlsson M."/>
            <person name="Huettel B."/>
            <person name="Barry K.W."/>
            <person name="Haridas S."/>
            <person name="Chen C."/>
            <person name="Bauer D."/>
            <person name="Andreopoulos W."/>
            <person name="Pangilinan J."/>
            <person name="LaButti K."/>
            <person name="Riley R."/>
            <person name="Lipzen A."/>
            <person name="Clum A."/>
            <person name="Drula E."/>
            <person name="Henrissat B."/>
            <person name="Kohler A."/>
            <person name="Grigoriev I.V."/>
            <person name="Martin F.M."/>
            <person name="Hacquard S."/>
        </authorList>
    </citation>
    <scope>NUCLEOTIDE SEQUENCE</scope>
    <source>
        <strain evidence="6">MPI-SDFR-AT-0073</strain>
    </source>
</reference>
<dbReference type="GO" id="GO:0046872">
    <property type="term" value="F:metal ion binding"/>
    <property type="evidence" value="ECO:0007669"/>
    <property type="project" value="UniProtKB-KW"/>
</dbReference>
<dbReference type="EMBL" id="JAGPXC010000004">
    <property type="protein sequence ID" value="KAH6654572.1"/>
    <property type="molecule type" value="Genomic_DNA"/>
</dbReference>
<keyword evidence="4" id="KW-0456">Lyase</keyword>
<keyword evidence="3" id="KW-0862">Zinc</keyword>
<keyword evidence="2" id="KW-0479">Metal-binding</keyword>
<name>A0A9P8ZX91_9PEZI</name>
<dbReference type="SUPFAM" id="SSF51316">
    <property type="entry name" value="Mss4-like"/>
    <property type="match status" value="1"/>
</dbReference>
<organism evidence="6 7">
    <name type="scientific">Truncatella angustata</name>
    <dbReference type="NCBI Taxonomy" id="152316"/>
    <lineage>
        <taxon>Eukaryota</taxon>
        <taxon>Fungi</taxon>
        <taxon>Dikarya</taxon>
        <taxon>Ascomycota</taxon>
        <taxon>Pezizomycotina</taxon>
        <taxon>Sordariomycetes</taxon>
        <taxon>Xylariomycetidae</taxon>
        <taxon>Amphisphaeriales</taxon>
        <taxon>Sporocadaceae</taxon>
        <taxon>Truncatella</taxon>
    </lineage>
</organism>
<dbReference type="Gene3D" id="3.90.1590.10">
    <property type="entry name" value="glutathione-dependent formaldehyde- activating enzyme (gfa)"/>
    <property type="match status" value="1"/>
</dbReference>
<dbReference type="PROSITE" id="PS51891">
    <property type="entry name" value="CENP_V_GFA"/>
    <property type="match status" value="1"/>
</dbReference>
<dbReference type="InterPro" id="IPR011057">
    <property type="entry name" value="Mss4-like_sf"/>
</dbReference>
<dbReference type="AlphaFoldDB" id="A0A9P8ZX91"/>
<dbReference type="GO" id="GO:0016846">
    <property type="term" value="F:carbon-sulfur lyase activity"/>
    <property type="evidence" value="ECO:0007669"/>
    <property type="project" value="InterPro"/>
</dbReference>
<dbReference type="RefSeq" id="XP_045958842.1">
    <property type="nucleotide sequence ID" value="XM_046095961.1"/>
</dbReference>
<proteinExistence type="inferred from homology"/>
<accession>A0A9P8ZX91</accession>
<dbReference type="OrthoDB" id="428768at2759"/>
<dbReference type="PANTHER" id="PTHR33337:SF39">
    <property type="entry name" value="DUF636 DOMAIN PROTEIN (AFU_ORTHOLOGUE AFUA_6G11530)"/>
    <property type="match status" value="1"/>
</dbReference>
<evidence type="ECO:0000259" key="5">
    <source>
        <dbReference type="PROSITE" id="PS51891"/>
    </source>
</evidence>
<evidence type="ECO:0000256" key="3">
    <source>
        <dbReference type="ARBA" id="ARBA00022833"/>
    </source>
</evidence>
<protein>
    <submittedName>
        <fullName evidence="6">Mss4-like protein</fullName>
    </submittedName>
</protein>
<comment type="caution">
    <text evidence="6">The sequence shown here is derived from an EMBL/GenBank/DDBJ whole genome shotgun (WGS) entry which is preliminary data.</text>
</comment>
<dbReference type="Pfam" id="PF04828">
    <property type="entry name" value="GFA"/>
    <property type="match status" value="1"/>
</dbReference>
<evidence type="ECO:0000256" key="1">
    <source>
        <dbReference type="ARBA" id="ARBA00005495"/>
    </source>
</evidence>
<evidence type="ECO:0000256" key="2">
    <source>
        <dbReference type="ARBA" id="ARBA00022723"/>
    </source>
</evidence>
<gene>
    <name evidence="6" type="ORF">BKA67DRAFT_283481</name>
</gene>
<dbReference type="PANTHER" id="PTHR33337">
    <property type="entry name" value="GFA DOMAIN-CONTAINING PROTEIN"/>
    <property type="match status" value="1"/>
</dbReference>